<dbReference type="AlphaFoldDB" id="A0A914ZR08"/>
<keyword evidence="2" id="KW-1185">Reference proteome</keyword>
<evidence type="ECO:0000256" key="1">
    <source>
        <dbReference type="SAM" id="Phobius"/>
    </source>
</evidence>
<name>A0A914ZR08_PARUN</name>
<organism evidence="2 3">
    <name type="scientific">Parascaris univalens</name>
    <name type="common">Nematode worm</name>
    <dbReference type="NCBI Taxonomy" id="6257"/>
    <lineage>
        <taxon>Eukaryota</taxon>
        <taxon>Metazoa</taxon>
        <taxon>Ecdysozoa</taxon>
        <taxon>Nematoda</taxon>
        <taxon>Chromadorea</taxon>
        <taxon>Rhabditida</taxon>
        <taxon>Spirurina</taxon>
        <taxon>Ascaridomorpha</taxon>
        <taxon>Ascaridoidea</taxon>
        <taxon>Ascarididae</taxon>
        <taxon>Parascaris</taxon>
    </lineage>
</organism>
<keyword evidence="1" id="KW-1133">Transmembrane helix</keyword>
<evidence type="ECO:0000313" key="3">
    <source>
        <dbReference type="WBParaSite" id="PgB10_g031_t01"/>
    </source>
</evidence>
<feature type="transmembrane region" description="Helical" evidence="1">
    <location>
        <begin position="17"/>
        <end position="45"/>
    </location>
</feature>
<accession>A0A914ZR08</accession>
<evidence type="ECO:0000313" key="2">
    <source>
        <dbReference type="Proteomes" id="UP000887569"/>
    </source>
</evidence>
<keyword evidence="1" id="KW-0472">Membrane</keyword>
<proteinExistence type="predicted"/>
<sequence length="79" mass="8951">MEGKTSLTPMGADLESILIAVVMFLACGILMFCCCFVVTQIYVCYKQARLRKKRRARGEEDEFAFAIMQADVNFDNQSI</sequence>
<dbReference type="PROSITE" id="PS51257">
    <property type="entry name" value="PROKAR_LIPOPROTEIN"/>
    <property type="match status" value="1"/>
</dbReference>
<dbReference type="WBParaSite" id="PgB10_g031_t01">
    <property type="protein sequence ID" value="PgB10_g031_t01"/>
    <property type="gene ID" value="PgB10_g031"/>
</dbReference>
<keyword evidence="1" id="KW-0812">Transmembrane</keyword>
<reference evidence="3" key="1">
    <citation type="submission" date="2022-11" db="UniProtKB">
        <authorList>
            <consortium name="WormBaseParasite"/>
        </authorList>
    </citation>
    <scope>IDENTIFICATION</scope>
</reference>
<protein>
    <submittedName>
        <fullName evidence="3">Uncharacterized protein</fullName>
    </submittedName>
</protein>
<dbReference type="Proteomes" id="UP000887569">
    <property type="component" value="Unplaced"/>
</dbReference>